<dbReference type="EMBL" id="CAJVQA010015105">
    <property type="protein sequence ID" value="CAG8735207.1"/>
    <property type="molecule type" value="Genomic_DNA"/>
</dbReference>
<reference evidence="1" key="1">
    <citation type="submission" date="2021-06" db="EMBL/GenBank/DDBJ databases">
        <authorList>
            <person name="Kallberg Y."/>
            <person name="Tangrot J."/>
            <person name="Rosling A."/>
        </authorList>
    </citation>
    <scope>NUCLEOTIDE SEQUENCE</scope>
    <source>
        <strain evidence="1">FL966</strain>
    </source>
</reference>
<dbReference type="OrthoDB" id="10541733at2759"/>
<organism evidence="1 2">
    <name type="scientific">Cetraspora pellucida</name>
    <dbReference type="NCBI Taxonomy" id="1433469"/>
    <lineage>
        <taxon>Eukaryota</taxon>
        <taxon>Fungi</taxon>
        <taxon>Fungi incertae sedis</taxon>
        <taxon>Mucoromycota</taxon>
        <taxon>Glomeromycotina</taxon>
        <taxon>Glomeromycetes</taxon>
        <taxon>Diversisporales</taxon>
        <taxon>Gigasporaceae</taxon>
        <taxon>Cetraspora</taxon>
    </lineage>
</organism>
<accession>A0A9N9NI72</accession>
<evidence type="ECO:0000313" key="2">
    <source>
        <dbReference type="Proteomes" id="UP000789759"/>
    </source>
</evidence>
<evidence type="ECO:0000313" key="1">
    <source>
        <dbReference type="EMBL" id="CAG8735207.1"/>
    </source>
</evidence>
<gene>
    <name evidence="1" type="ORF">CPELLU_LOCUS13751</name>
</gene>
<name>A0A9N9NI72_9GLOM</name>
<proteinExistence type="predicted"/>
<comment type="caution">
    <text evidence="1">The sequence shown here is derived from an EMBL/GenBank/DDBJ whole genome shotgun (WGS) entry which is preliminary data.</text>
</comment>
<keyword evidence="2" id="KW-1185">Reference proteome</keyword>
<dbReference type="Proteomes" id="UP000789759">
    <property type="component" value="Unassembled WGS sequence"/>
</dbReference>
<sequence>MPHKLKTISTLNSSQITVIIEPSPIVPYSSQELVQDNYHNHFHQGMEQVSSQTTLANNLSHNIDQFTEIKNQNISMSQDMLPHVVNNIHDIKHANVNDTHGIGYIQYQTHPPMQFTTQPQAQPPPSSVQANIQNNNNLQRQLLFTSQAPNLTDQQEIENCICQVL</sequence>
<dbReference type="AlphaFoldDB" id="A0A9N9NI72"/>
<protein>
    <submittedName>
        <fullName evidence="1">14575_t:CDS:1</fullName>
    </submittedName>
</protein>